<feature type="compositionally biased region" description="Basic and acidic residues" evidence="1">
    <location>
        <begin position="75"/>
        <end position="84"/>
    </location>
</feature>
<keyword evidence="2" id="KW-1133">Transmembrane helix</keyword>
<evidence type="ECO:0008006" key="5">
    <source>
        <dbReference type="Google" id="ProtNLM"/>
    </source>
</evidence>
<feature type="compositionally biased region" description="Polar residues" evidence="1">
    <location>
        <begin position="22"/>
        <end position="43"/>
    </location>
</feature>
<keyword evidence="2" id="KW-0472">Membrane</keyword>
<organism evidence="3 4">
    <name type="scientific">Gordonia jacobaea</name>
    <dbReference type="NCBI Taxonomy" id="122202"/>
    <lineage>
        <taxon>Bacteria</taxon>
        <taxon>Bacillati</taxon>
        <taxon>Actinomycetota</taxon>
        <taxon>Actinomycetes</taxon>
        <taxon>Mycobacteriales</taxon>
        <taxon>Gordoniaceae</taxon>
        <taxon>Gordonia</taxon>
    </lineage>
</organism>
<evidence type="ECO:0000256" key="1">
    <source>
        <dbReference type="SAM" id="MobiDB-lite"/>
    </source>
</evidence>
<proteinExistence type="predicted"/>
<accession>A0ABR5ID03</accession>
<evidence type="ECO:0000256" key="2">
    <source>
        <dbReference type="SAM" id="Phobius"/>
    </source>
</evidence>
<evidence type="ECO:0000313" key="3">
    <source>
        <dbReference type="EMBL" id="KNA91525.1"/>
    </source>
</evidence>
<name>A0ABR5ID03_9ACTN</name>
<sequence length="210" mass="22212">MRTEHHTAPIEPAATDRYERWPQSNVLESMSLPSIPDASSTPDASEAYSVPDAASSGRGDDAPRSRRNPVPIEGLRVRTRDTSRDTPLPEVGDYWDLAHAERVILTPTVIPTVHPVPLASQVPARPRTSPLTTASLVTALAAFPLIPVLGIGGVVGLLSMVLGAAGVRQIHRHPTRYRGSGRAVTGIVLGTIAAVIGIPIMLLVLVIAGL</sequence>
<keyword evidence="2" id="KW-0812">Transmembrane</keyword>
<dbReference type="EMBL" id="LDTZ01000016">
    <property type="protein sequence ID" value="KNA91525.1"/>
    <property type="molecule type" value="Genomic_DNA"/>
</dbReference>
<protein>
    <recommendedName>
        <fullName evidence="5">DUF4190 domain-containing protein</fullName>
    </recommendedName>
</protein>
<feature type="compositionally biased region" description="Basic and acidic residues" evidence="1">
    <location>
        <begin position="1"/>
        <end position="20"/>
    </location>
</feature>
<reference evidence="3 4" key="1">
    <citation type="submission" date="2015-05" db="EMBL/GenBank/DDBJ databases">
        <title>Draft genome sequence of the bacterium Gordonia jacobaea a new member of the Gordonia genus.</title>
        <authorList>
            <person name="Jimenez-Galisteo G."/>
            <person name="Dominguez A."/>
            <person name="Munoz E."/>
            <person name="Vinas M."/>
        </authorList>
    </citation>
    <scope>NUCLEOTIDE SEQUENCE [LARGE SCALE GENOMIC DNA]</scope>
    <source>
        <strain evidence="4">mv1</strain>
    </source>
</reference>
<dbReference type="RefSeq" id="WP_049698841.1">
    <property type="nucleotide sequence ID" value="NZ_LDTZ01000016.1"/>
</dbReference>
<feature type="transmembrane region" description="Helical" evidence="2">
    <location>
        <begin position="183"/>
        <end position="208"/>
    </location>
</feature>
<keyword evidence="4" id="KW-1185">Reference proteome</keyword>
<feature type="transmembrane region" description="Helical" evidence="2">
    <location>
        <begin position="136"/>
        <end position="162"/>
    </location>
</feature>
<dbReference type="Proteomes" id="UP000037247">
    <property type="component" value="Unassembled WGS sequence"/>
</dbReference>
<comment type="caution">
    <text evidence="3">The sequence shown here is derived from an EMBL/GenBank/DDBJ whole genome shotgun (WGS) entry which is preliminary data.</text>
</comment>
<gene>
    <name evidence="3" type="ORF">ABW18_10075</name>
</gene>
<evidence type="ECO:0000313" key="4">
    <source>
        <dbReference type="Proteomes" id="UP000037247"/>
    </source>
</evidence>
<feature type="region of interest" description="Disordered" evidence="1">
    <location>
        <begin position="1"/>
        <end position="85"/>
    </location>
</feature>